<proteinExistence type="predicted"/>
<gene>
    <name evidence="1" type="ORF">NFC81_11975</name>
</gene>
<dbReference type="AlphaFoldDB" id="A0AB38YDH1"/>
<name>A0AB38YDH1_9GAMM</name>
<protein>
    <submittedName>
        <fullName evidence="1">Uncharacterized protein</fullName>
    </submittedName>
</protein>
<sequence>MTTTYLSAHALTFGFTGHTPLFHNLNVHLHAQPTALIGGSGAGTSVLASAGWCRVLTVVGRVSYCVLAEAITPTHRLELSLKVGKNGRDTTGQRHNE</sequence>
<accession>A0AB38YDH1</accession>
<organism evidence="1">
    <name type="scientific">Salinispirillum sp. LH 10-3-1</name>
    <dbReference type="NCBI Taxonomy" id="2952525"/>
    <lineage>
        <taxon>Bacteria</taxon>
        <taxon>Pseudomonadati</taxon>
        <taxon>Pseudomonadota</taxon>
        <taxon>Gammaproteobacteria</taxon>
        <taxon>Oceanospirillales</taxon>
        <taxon>Saccharospirillaceae</taxon>
        <taxon>Salinispirillum</taxon>
    </lineage>
</organism>
<reference evidence="1" key="1">
    <citation type="submission" date="2022-07" db="EMBL/GenBank/DDBJ databases">
        <title>Complete genome sequence of Salinispirillum sp. LH10-3-1 capable of multiple carbohydrate inversion isolated from a soda lake.</title>
        <authorList>
            <person name="Liu J."/>
            <person name="Zhai Y."/>
            <person name="Zhang H."/>
            <person name="Yang H."/>
            <person name="Qu J."/>
            <person name="Li J."/>
        </authorList>
    </citation>
    <scope>NUCLEOTIDE SEQUENCE</scope>
    <source>
        <strain evidence="1">LH 10-3-1</strain>
    </source>
</reference>
<dbReference type="RefSeq" id="WP_304994710.1">
    <property type="nucleotide sequence ID" value="NZ_CP101717.1"/>
</dbReference>
<dbReference type="EMBL" id="CP101717">
    <property type="protein sequence ID" value="WLD57424.1"/>
    <property type="molecule type" value="Genomic_DNA"/>
</dbReference>
<evidence type="ECO:0000313" key="1">
    <source>
        <dbReference type="EMBL" id="WLD57424.1"/>
    </source>
</evidence>